<dbReference type="Gene3D" id="1.10.1660.10">
    <property type="match status" value="1"/>
</dbReference>
<name>A0A6J5P7G3_9CAUD</name>
<dbReference type="EMBL" id="LR796748">
    <property type="protein sequence ID" value="CAB4163464.1"/>
    <property type="molecule type" value="Genomic_DNA"/>
</dbReference>
<organism evidence="2">
    <name type="scientific">uncultured Caudovirales phage</name>
    <dbReference type="NCBI Taxonomy" id="2100421"/>
    <lineage>
        <taxon>Viruses</taxon>
        <taxon>Duplodnaviria</taxon>
        <taxon>Heunggongvirae</taxon>
        <taxon>Uroviricota</taxon>
        <taxon>Caudoviricetes</taxon>
        <taxon>Peduoviridae</taxon>
        <taxon>Maltschvirus</taxon>
        <taxon>Maltschvirus maltsch</taxon>
    </lineage>
</organism>
<keyword evidence="2" id="KW-0238">DNA-binding</keyword>
<dbReference type="InterPro" id="IPR041657">
    <property type="entry name" value="HTH_17"/>
</dbReference>
<reference evidence="2" key="1">
    <citation type="submission" date="2020-04" db="EMBL/GenBank/DDBJ databases">
        <authorList>
            <person name="Chiriac C."/>
            <person name="Salcher M."/>
            <person name="Ghai R."/>
            <person name="Kavagutti S V."/>
        </authorList>
    </citation>
    <scope>NUCLEOTIDE SEQUENCE</scope>
</reference>
<evidence type="ECO:0000259" key="1">
    <source>
        <dbReference type="Pfam" id="PF12728"/>
    </source>
</evidence>
<sequence length="62" mass="7224">MVRARDVANMANVSLQTVLKWAREGKIPHHRISSRCLRFSIEEINHWLQVKRDANKLKSEGV</sequence>
<dbReference type="SUPFAM" id="SSF46955">
    <property type="entry name" value="Putative DNA-binding domain"/>
    <property type="match status" value="1"/>
</dbReference>
<feature type="domain" description="Helix-turn-helix" evidence="1">
    <location>
        <begin position="4"/>
        <end position="49"/>
    </location>
</feature>
<proteinExistence type="predicted"/>
<dbReference type="GO" id="GO:0003677">
    <property type="term" value="F:DNA binding"/>
    <property type="evidence" value="ECO:0007669"/>
    <property type="project" value="UniProtKB-KW"/>
</dbReference>
<accession>A0A6J5P7G3</accession>
<evidence type="ECO:0000313" key="2">
    <source>
        <dbReference type="EMBL" id="CAB4163464.1"/>
    </source>
</evidence>
<gene>
    <name evidence="2" type="ORF">UFOVP811_30</name>
</gene>
<protein>
    <submittedName>
        <fullName evidence="2">SinI-like, DNA-binding domain</fullName>
    </submittedName>
</protein>
<dbReference type="Pfam" id="PF12728">
    <property type="entry name" value="HTH_17"/>
    <property type="match status" value="1"/>
</dbReference>
<dbReference type="NCBIfam" id="TIGR01764">
    <property type="entry name" value="excise"/>
    <property type="match status" value="1"/>
</dbReference>
<dbReference type="InterPro" id="IPR010093">
    <property type="entry name" value="SinI_DNA-bd"/>
</dbReference>
<dbReference type="InterPro" id="IPR009061">
    <property type="entry name" value="DNA-bd_dom_put_sf"/>
</dbReference>